<proteinExistence type="predicted"/>
<feature type="region of interest" description="Disordered" evidence="1">
    <location>
        <begin position="68"/>
        <end position="153"/>
    </location>
</feature>
<sequence>MKVFPSVSERWADASIASLRTQGAFLVDADRSGGATRWVRVHSEAGAPLVLDHSIRGRSEVRDARGRPLHWRETGPGRITVSLPRGSTAVVTPHGSRHPRTRGLDPLGPAGVGPVRRIGVGQALGPAPPQPRRARRIARWGMPASGNSGPYAS</sequence>
<comment type="caution">
    <text evidence="2">The sequence shown here is derived from an EMBL/GenBank/DDBJ whole genome shotgun (WGS) entry which is preliminary data.</text>
</comment>
<dbReference type="Gene3D" id="2.60.40.1180">
    <property type="entry name" value="Golgi alpha-mannosidase II"/>
    <property type="match status" value="1"/>
</dbReference>
<protein>
    <submittedName>
        <fullName evidence="2">Uncharacterized protein</fullName>
    </submittedName>
</protein>
<dbReference type="Proteomes" id="UP000660675">
    <property type="component" value="Unassembled WGS sequence"/>
</dbReference>
<accession>A0ABQ2VRM8</accession>
<dbReference type="InterPro" id="IPR013780">
    <property type="entry name" value="Glyco_hydro_b"/>
</dbReference>
<reference evidence="3" key="1">
    <citation type="journal article" date="2019" name="Int. J. Syst. Evol. Microbiol.">
        <title>The Global Catalogue of Microorganisms (GCM) 10K type strain sequencing project: providing services to taxonomists for standard genome sequencing and annotation.</title>
        <authorList>
            <consortium name="The Broad Institute Genomics Platform"/>
            <consortium name="The Broad Institute Genome Sequencing Center for Infectious Disease"/>
            <person name="Wu L."/>
            <person name="Ma J."/>
        </authorList>
    </citation>
    <scope>NUCLEOTIDE SEQUENCE [LARGE SCALE GENOMIC DNA]</scope>
    <source>
        <strain evidence="3">JCM 4376</strain>
    </source>
</reference>
<dbReference type="EMBL" id="BMTF01000002">
    <property type="protein sequence ID" value="GGV75927.1"/>
    <property type="molecule type" value="Genomic_DNA"/>
</dbReference>
<name>A0ABQ2VRM8_9ACTN</name>
<evidence type="ECO:0000313" key="2">
    <source>
        <dbReference type="EMBL" id="GGV75927.1"/>
    </source>
</evidence>
<gene>
    <name evidence="2" type="ORF">GCM10015535_06820</name>
</gene>
<organism evidence="2 3">
    <name type="scientific">Streptomyces gelaticus</name>
    <dbReference type="NCBI Taxonomy" id="285446"/>
    <lineage>
        <taxon>Bacteria</taxon>
        <taxon>Bacillati</taxon>
        <taxon>Actinomycetota</taxon>
        <taxon>Actinomycetes</taxon>
        <taxon>Kitasatosporales</taxon>
        <taxon>Streptomycetaceae</taxon>
        <taxon>Streptomyces</taxon>
    </lineage>
</organism>
<evidence type="ECO:0000256" key="1">
    <source>
        <dbReference type="SAM" id="MobiDB-lite"/>
    </source>
</evidence>
<evidence type="ECO:0000313" key="3">
    <source>
        <dbReference type="Proteomes" id="UP000660675"/>
    </source>
</evidence>
<keyword evidence="3" id="KW-1185">Reference proteome</keyword>